<keyword evidence="1" id="KW-1133">Transmembrane helix</keyword>
<proteinExistence type="predicted"/>
<comment type="caution">
    <text evidence="2">The sequence shown here is derived from an EMBL/GenBank/DDBJ whole genome shotgun (WGS) entry which is preliminary data.</text>
</comment>
<reference evidence="2 3" key="1">
    <citation type="journal article" date="2016" name="Nat. Commun.">
        <title>Thousands of microbial genomes shed light on interconnected biogeochemical processes in an aquifer system.</title>
        <authorList>
            <person name="Anantharaman K."/>
            <person name="Brown C.T."/>
            <person name="Hug L.A."/>
            <person name="Sharon I."/>
            <person name="Castelle C.J."/>
            <person name="Probst A.J."/>
            <person name="Thomas B.C."/>
            <person name="Singh A."/>
            <person name="Wilkins M.J."/>
            <person name="Karaoz U."/>
            <person name="Brodie E.L."/>
            <person name="Williams K.H."/>
            <person name="Hubbard S.S."/>
            <person name="Banfield J.F."/>
        </authorList>
    </citation>
    <scope>NUCLEOTIDE SEQUENCE [LARGE SCALE GENOMIC DNA]</scope>
</reference>
<dbReference type="Proteomes" id="UP000176923">
    <property type="component" value="Unassembled WGS sequence"/>
</dbReference>
<protein>
    <submittedName>
        <fullName evidence="2">Uncharacterized protein</fullName>
    </submittedName>
</protein>
<evidence type="ECO:0000313" key="2">
    <source>
        <dbReference type="EMBL" id="OGG15540.1"/>
    </source>
</evidence>
<sequence>MSFILEKKKRMMGKRSRNCERLKEENKMTTKKEAVIITTVTIIGLLASLIFIPAEARDIRAGIVILAGLMGFLDILALLLLKDPPHWPPHG</sequence>
<evidence type="ECO:0000256" key="1">
    <source>
        <dbReference type="SAM" id="Phobius"/>
    </source>
</evidence>
<name>A0A1F5ZSU5_9BACT</name>
<keyword evidence="1" id="KW-0812">Transmembrane</keyword>
<dbReference type="EMBL" id="MFJL01000023">
    <property type="protein sequence ID" value="OGG15540.1"/>
    <property type="molecule type" value="Genomic_DNA"/>
</dbReference>
<dbReference type="STRING" id="1798382.A3D77_05860"/>
<evidence type="ECO:0000313" key="3">
    <source>
        <dbReference type="Proteomes" id="UP000176923"/>
    </source>
</evidence>
<accession>A0A1F5ZSU5</accession>
<organism evidence="2 3">
    <name type="scientific">Candidatus Gottesmanbacteria bacterium RIFCSPHIGHO2_02_FULL_39_11</name>
    <dbReference type="NCBI Taxonomy" id="1798382"/>
    <lineage>
        <taxon>Bacteria</taxon>
        <taxon>Candidatus Gottesmaniibacteriota</taxon>
    </lineage>
</organism>
<dbReference type="AlphaFoldDB" id="A0A1F5ZSU5"/>
<feature type="transmembrane region" description="Helical" evidence="1">
    <location>
        <begin position="34"/>
        <end position="53"/>
    </location>
</feature>
<gene>
    <name evidence="2" type="ORF">A3D77_05860</name>
</gene>
<feature type="transmembrane region" description="Helical" evidence="1">
    <location>
        <begin position="59"/>
        <end position="81"/>
    </location>
</feature>
<keyword evidence="1" id="KW-0472">Membrane</keyword>